<evidence type="ECO:0000256" key="1">
    <source>
        <dbReference type="ARBA" id="ARBA00009437"/>
    </source>
</evidence>
<dbReference type="Gene3D" id="1.10.10.10">
    <property type="entry name" value="Winged helix-like DNA-binding domain superfamily/Winged helix DNA-binding domain"/>
    <property type="match status" value="1"/>
</dbReference>
<dbReference type="PRINTS" id="PR00039">
    <property type="entry name" value="HTHLYSR"/>
</dbReference>
<gene>
    <name evidence="6" type="ORF">NATSA_13910</name>
</gene>
<keyword evidence="7" id="KW-1185">Reference proteome</keyword>
<organism evidence="6 7">
    <name type="scientific">Natronogracilivirga saccharolytica</name>
    <dbReference type="NCBI Taxonomy" id="2812953"/>
    <lineage>
        <taxon>Bacteria</taxon>
        <taxon>Pseudomonadati</taxon>
        <taxon>Balneolota</taxon>
        <taxon>Balneolia</taxon>
        <taxon>Balneolales</taxon>
        <taxon>Cyclonatronaceae</taxon>
        <taxon>Natronogracilivirga</taxon>
    </lineage>
</organism>
<dbReference type="RefSeq" id="WP_210513219.1">
    <property type="nucleotide sequence ID" value="NZ_JAFIDN010000013.1"/>
</dbReference>
<evidence type="ECO:0000256" key="4">
    <source>
        <dbReference type="ARBA" id="ARBA00023163"/>
    </source>
</evidence>
<dbReference type="PANTHER" id="PTHR30419:SF29">
    <property type="entry name" value="LYSR-FAMILY TRANSCRIPTIONAL REGULATOR"/>
    <property type="match status" value="1"/>
</dbReference>
<keyword evidence="3" id="KW-0238">DNA-binding</keyword>
<feature type="domain" description="HTH lysR-type" evidence="5">
    <location>
        <begin position="1"/>
        <end position="58"/>
    </location>
</feature>
<sequence length="311" mass="35741">MNIQQLTYILAIDRFRHFARAADHCHVTQPTLSTMVNRFEDELGVKVFDRSRSPVMPTETGKRIIAQARRVLEEVDHLQRLAGEMSEQVEGELRLGVIPTVAPYLLPLFLQDMLISYPRLRITINELTTSEIVNQLKSNTIDAGILATPLGQDAIREIPLYNEPFVVYYSKQLPPVSEKYIQPKELNVDQLWLLEEGHCLRSQISELCELKRQKRPNGNLIYEAGSIDSLKRLVDANKGITVLPCMAVEEFSDSEKLFVQHFRDPVPARQISIVTYRHHLKERIVDALKEEIQKKVPPMVDEKRPVEILEV</sequence>
<comment type="caution">
    <text evidence="6">The sequence shown here is derived from an EMBL/GenBank/DDBJ whole genome shotgun (WGS) entry which is preliminary data.</text>
</comment>
<dbReference type="InterPro" id="IPR050950">
    <property type="entry name" value="HTH-type_LysR_regulators"/>
</dbReference>
<dbReference type="InterPro" id="IPR005119">
    <property type="entry name" value="LysR_subst-bd"/>
</dbReference>
<dbReference type="Proteomes" id="UP000673975">
    <property type="component" value="Unassembled WGS sequence"/>
</dbReference>
<dbReference type="CDD" id="cd08411">
    <property type="entry name" value="PBP2_OxyR"/>
    <property type="match status" value="1"/>
</dbReference>
<dbReference type="Gene3D" id="3.40.190.10">
    <property type="entry name" value="Periplasmic binding protein-like II"/>
    <property type="match status" value="2"/>
</dbReference>
<name>A0A8J7S887_9BACT</name>
<dbReference type="Pfam" id="PF03466">
    <property type="entry name" value="LysR_substrate"/>
    <property type="match status" value="1"/>
</dbReference>
<proteinExistence type="inferred from homology"/>
<evidence type="ECO:0000313" key="6">
    <source>
        <dbReference type="EMBL" id="MBP3193768.1"/>
    </source>
</evidence>
<dbReference type="PANTHER" id="PTHR30419">
    <property type="entry name" value="HTH-TYPE TRANSCRIPTIONAL REGULATOR YBHD"/>
    <property type="match status" value="1"/>
</dbReference>
<protein>
    <submittedName>
        <fullName evidence="6">LysR family transcriptional regulator</fullName>
    </submittedName>
</protein>
<dbReference type="Pfam" id="PF00126">
    <property type="entry name" value="HTH_1"/>
    <property type="match status" value="1"/>
</dbReference>
<dbReference type="SUPFAM" id="SSF53850">
    <property type="entry name" value="Periplasmic binding protein-like II"/>
    <property type="match status" value="1"/>
</dbReference>
<keyword evidence="2" id="KW-0805">Transcription regulation</keyword>
<comment type="similarity">
    <text evidence="1">Belongs to the LysR transcriptional regulatory family.</text>
</comment>
<keyword evidence="4" id="KW-0804">Transcription</keyword>
<dbReference type="SUPFAM" id="SSF46785">
    <property type="entry name" value="Winged helix' DNA-binding domain"/>
    <property type="match status" value="1"/>
</dbReference>
<dbReference type="EMBL" id="JAFIDN010000013">
    <property type="protein sequence ID" value="MBP3193768.1"/>
    <property type="molecule type" value="Genomic_DNA"/>
</dbReference>
<evidence type="ECO:0000256" key="2">
    <source>
        <dbReference type="ARBA" id="ARBA00023015"/>
    </source>
</evidence>
<dbReference type="InterPro" id="IPR036390">
    <property type="entry name" value="WH_DNA-bd_sf"/>
</dbReference>
<evidence type="ECO:0000256" key="3">
    <source>
        <dbReference type="ARBA" id="ARBA00023125"/>
    </source>
</evidence>
<evidence type="ECO:0000259" key="5">
    <source>
        <dbReference type="PROSITE" id="PS50931"/>
    </source>
</evidence>
<reference evidence="6" key="1">
    <citation type="submission" date="2021-02" db="EMBL/GenBank/DDBJ databases">
        <title>Natronogracilivirga saccharolytica gen. nov. sp. nov. a new anaerobic, haloalkiliphilic carbohydrate-fermenting bacterium from soda lake and proposing of Cyclonatronumiaceae fam. nov. in the phylum Balneolaeota.</title>
        <authorList>
            <person name="Zhilina T.N."/>
            <person name="Sorokin D.Y."/>
            <person name="Zavarzina D.G."/>
            <person name="Toshchakov S.V."/>
            <person name="Kublanov I.V."/>
        </authorList>
    </citation>
    <scope>NUCLEOTIDE SEQUENCE</scope>
    <source>
        <strain evidence="6">Z-1702</strain>
    </source>
</reference>
<dbReference type="InterPro" id="IPR036388">
    <property type="entry name" value="WH-like_DNA-bd_sf"/>
</dbReference>
<evidence type="ECO:0000313" key="7">
    <source>
        <dbReference type="Proteomes" id="UP000673975"/>
    </source>
</evidence>
<accession>A0A8J7S887</accession>
<dbReference type="FunFam" id="1.10.10.10:FF:000001">
    <property type="entry name" value="LysR family transcriptional regulator"/>
    <property type="match status" value="1"/>
</dbReference>
<dbReference type="GO" id="GO:0003700">
    <property type="term" value="F:DNA-binding transcription factor activity"/>
    <property type="evidence" value="ECO:0007669"/>
    <property type="project" value="InterPro"/>
</dbReference>
<dbReference type="GO" id="GO:0003677">
    <property type="term" value="F:DNA binding"/>
    <property type="evidence" value="ECO:0007669"/>
    <property type="project" value="UniProtKB-KW"/>
</dbReference>
<dbReference type="GO" id="GO:0005829">
    <property type="term" value="C:cytosol"/>
    <property type="evidence" value="ECO:0007669"/>
    <property type="project" value="TreeGrafter"/>
</dbReference>
<dbReference type="PROSITE" id="PS50931">
    <property type="entry name" value="HTH_LYSR"/>
    <property type="match status" value="1"/>
</dbReference>
<dbReference type="InterPro" id="IPR000847">
    <property type="entry name" value="LysR_HTH_N"/>
</dbReference>
<dbReference type="AlphaFoldDB" id="A0A8J7S887"/>